<comment type="caution">
    <text evidence="1">The sequence shown here is derived from an EMBL/GenBank/DDBJ whole genome shotgun (WGS) entry which is preliminary data.</text>
</comment>
<proteinExistence type="predicted"/>
<sequence>MNQYVPPKSCNYITRHDTFWRPRLPVRLAGVPTIDDVRGGILRPDLTAEMISKVFSIASLRSSRWLWCVSLCLYIGSKRWPGFGRAVGTVVGAGSLRCRCCCCFPSIFLSLVPD</sequence>
<dbReference type="EMBL" id="MU003781">
    <property type="protein sequence ID" value="KAF2722631.1"/>
    <property type="molecule type" value="Genomic_DNA"/>
</dbReference>
<keyword evidence="2" id="KW-1185">Reference proteome</keyword>
<evidence type="ECO:0000313" key="1">
    <source>
        <dbReference type="EMBL" id="KAF2722631.1"/>
    </source>
</evidence>
<reference evidence="1" key="1">
    <citation type="journal article" date="2020" name="Stud. Mycol.">
        <title>101 Dothideomycetes genomes: a test case for predicting lifestyles and emergence of pathogens.</title>
        <authorList>
            <person name="Haridas S."/>
            <person name="Albert R."/>
            <person name="Binder M."/>
            <person name="Bloem J."/>
            <person name="Labutti K."/>
            <person name="Salamov A."/>
            <person name="Andreopoulos B."/>
            <person name="Baker S."/>
            <person name="Barry K."/>
            <person name="Bills G."/>
            <person name="Bluhm B."/>
            <person name="Cannon C."/>
            <person name="Castanera R."/>
            <person name="Culley D."/>
            <person name="Daum C."/>
            <person name="Ezra D."/>
            <person name="Gonzalez J."/>
            <person name="Henrissat B."/>
            <person name="Kuo A."/>
            <person name="Liang C."/>
            <person name="Lipzen A."/>
            <person name="Lutzoni F."/>
            <person name="Magnuson J."/>
            <person name="Mondo S."/>
            <person name="Nolan M."/>
            <person name="Ohm R."/>
            <person name="Pangilinan J."/>
            <person name="Park H.-J."/>
            <person name="Ramirez L."/>
            <person name="Alfaro M."/>
            <person name="Sun H."/>
            <person name="Tritt A."/>
            <person name="Yoshinaga Y."/>
            <person name="Zwiers L.-H."/>
            <person name="Turgeon B."/>
            <person name="Goodwin S."/>
            <person name="Spatafora J."/>
            <person name="Crous P."/>
            <person name="Grigoriev I."/>
        </authorList>
    </citation>
    <scope>NUCLEOTIDE SEQUENCE</scope>
    <source>
        <strain evidence="1">CBS 116435</strain>
    </source>
</reference>
<evidence type="ECO:0000313" key="2">
    <source>
        <dbReference type="Proteomes" id="UP000799441"/>
    </source>
</evidence>
<dbReference type="AlphaFoldDB" id="A0A9P4QCW3"/>
<protein>
    <submittedName>
        <fullName evidence="1">Uncharacterized protein</fullName>
    </submittedName>
</protein>
<accession>A0A9P4QCW3</accession>
<name>A0A9P4QCW3_9PEZI</name>
<organism evidence="1 2">
    <name type="scientific">Polychaeton citri CBS 116435</name>
    <dbReference type="NCBI Taxonomy" id="1314669"/>
    <lineage>
        <taxon>Eukaryota</taxon>
        <taxon>Fungi</taxon>
        <taxon>Dikarya</taxon>
        <taxon>Ascomycota</taxon>
        <taxon>Pezizomycotina</taxon>
        <taxon>Dothideomycetes</taxon>
        <taxon>Dothideomycetidae</taxon>
        <taxon>Capnodiales</taxon>
        <taxon>Capnodiaceae</taxon>
        <taxon>Polychaeton</taxon>
    </lineage>
</organism>
<dbReference type="Proteomes" id="UP000799441">
    <property type="component" value="Unassembled WGS sequence"/>
</dbReference>
<gene>
    <name evidence="1" type="ORF">K431DRAFT_42310</name>
</gene>